<dbReference type="Proteomes" id="UP000198341">
    <property type="component" value="Chromosome 3"/>
</dbReference>
<organism evidence="3 4">
    <name type="scientific">Bathycoccus prasinos</name>
    <dbReference type="NCBI Taxonomy" id="41875"/>
    <lineage>
        <taxon>Eukaryota</taxon>
        <taxon>Viridiplantae</taxon>
        <taxon>Chlorophyta</taxon>
        <taxon>Mamiellophyceae</taxon>
        <taxon>Mamiellales</taxon>
        <taxon>Bathycoccaceae</taxon>
        <taxon>Bathycoccus</taxon>
    </lineage>
</organism>
<accession>K8ECQ8</accession>
<dbReference type="InterPro" id="IPR028994">
    <property type="entry name" value="Integrin_alpha_N"/>
</dbReference>
<dbReference type="Gene3D" id="2.130.10.130">
    <property type="entry name" value="Integrin alpha, N-terminal"/>
    <property type="match status" value="1"/>
</dbReference>
<evidence type="ECO:0000313" key="4">
    <source>
        <dbReference type="Proteomes" id="UP000198341"/>
    </source>
</evidence>
<dbReference type="SUPFAM" id="SSF69318">
    <property type="entry name" value="Integrin alpha N-terminal domain"/>
    <property type="match status" value="1"/>
</dbReference>
<feature type="compositionally biased region" description="Low complexity" evidence="1">
    <location>
        <begin position="258"/>
        <end position="284"/>
    </location>
</feature>
<evidence type="ECO:0000313" key="3">
    <source>
        <dbReference type="EMBL" id="CCO15827.1"/>
    </source>
</evidence>
<reference evidence="3 4" key="1">
    <citation type="submission" date="2011-10" db="EMBL/GenBank/DDBJ databases">
        <authorList>
            <person name="Genoscope - CEA"/>
        </authorList>
    </citation>
    <scope>NUCLEOTIDE SEQUENCE [LARGE SCALE GENOMIC DNA]</scope>
    <source>
        <strain evidence="3 4">RCC 1105</strain>
    </source>
</reference>
<feature type="region of interest" description="Disordered" evidence="1">
    <location>
        <begin position="831"/>
        <end position="850"/>
    </location>
</feature>
<keyword evidence="2" id="KW-0472">Membrane</keyword>
<dbReference type="GeneID" id="19016935"/>
<feature type="transmembrane region" description="Helical" evidence="2">
    <location>
        <begin position="914"/>
        <end position="936"/>
    </location>
</feature>
<feature type="region of interest" description="Disordered" evidence="1">
    <location>
        <begin position="383"/>
        <end position="423"/>
    </location>
</feature>
<keyword evidence="2" id="KW-1133">Transmembrane helix</keyword>
<dbReference type="RefSeq" id="XP_007514390.1">
    <property type="nucleotide sequence ID" value="XM_007514328.1"/>
</dbReference>
<proteinExistence type="predicted"/>
<dbReference type="EMBL" id="FO082276">
    <property type="protein sequence ID" value="CCO15827.1"/>
    <property type="molecule type" value="Genomic_DNA"/>
</dbReference>
<feature type="region of interest" description="Disordered" evidence="1">
    <location>
        <begin position="1"/>
        <end position="32"/>
    </location>
</feature>
<dbReference type="AlphaFoldDB" id="K8ECQ8"/>
<keyword evidence="4" id="KW-1185">Reference proteome</keyword>
<feature type="region of interest" description="Disordered" evidence="1">
    <location>
        <begin position="243"/>
        <end position="328"/>
    </location>
</feature>
<protein>
    <submittedName>
        <fullName evidence="3">FG-GAP repeat protein</fullName>
    </submittedName>
</protein>
<dbReference type="OrthoDB" id="10678549at2759"/>
<evidence type="ECO:0000256" key="1">
    <source>
        <dbReference type="SAM" id="MobiDB-lite"/>
    </source>
</evidence>
<keyword evidence="2" id="KW-0812">Transmembrane</keyword>
<dbReference type="KEGG" id="bpg:Bathy03g03980"/>
<gene>
    <name evidence="3" type="ORF">Bathy03g03980</name>
</gene>
<name>K8ECQ8_9CHLO</name>
<sequence length="958" mass="105179">MNEETETMTTTTTKNQRKGEEEEEDGRNMLASSRAFPAPDFLNVLSRRDLFDDVGWSNQVPINALTASGQEVWPIGYADVFGKQKKKNKTGRVRRPDVFLSSKNGKFDKITLYEHVASDDGRTFAPFFFRRNHVTHPFSGLKPPKAKCVSQNKETKEIFGFFVVEGTILARSRYDEASGGFVGRKEIHVTGIRGNWKEIENVVCVPGRTDFVYLLVNDYRKVKGREFDRERARILWKYEAPRYDPTDGGGARNEETNSNRGSVSSSGSSRDSSSSDNDNNSDADNNNKGDIETSIWKLEVGEAEDAKDSARAKKAKMPPPSASSDDEIDRLPIVSAFGLEDGSILLGHSGGEITMYRKNPKSTSEGNENEDDFIAHERVLTAPGNAPLNAHPTPNAVPMPYPYASDHDDDNNNNDANDGSKKMRMTSSSVMPFDLLVGGVGSLYHYKRYVASTPYSRIKKSAASGLSTEATNTKMVFYPPRVCGEEDADTFVASLGTISLVDLDNDGREDIVSGSAEGVLYALKNVGTNAQPSYMPPSAIETESEILRLVPDGSNKISLHGPRESRFGYTTVATFDWNQDGKFDILVNDFSGEMSLLENVGKPSAMKFDALKKLYREMESGKREVFKTEWQVKPFVGTIGKKIIVVAPCPDTSILLVFEKIGDALVKKIGALKMNDEKETRISTHTLRGGARGRLSIDIVDFDGDDVLDVLITAPKHASVPDPEHGLPLHVGHYQAALLFLKGSSDIKGDTESDINTVRFNFPEIVEYKGEPMYVGKLQGSVVATSVIGTSLSETSSSLPNLMVVCDAGRVYWYDRKDLSTRSIKSFVQATSSKKSNSSNDKKKNKPASRELERGWAVQFLSGTASPQCKAFDGGLVDFSALAFDAATYTGSGSGSDGSFGDRNTATASTFSTVLLLLILFACVVIAGVGWSRFWFWARGQVAARFNVSLGRTERREV</sequence>
<evidence type="ECO:0000256" key="2">
    <source>
        <dbReference type="SAM" id="Phobius"/>
    </source>
</evidence>